<evidence type="ECO:0000313" key="5">
    <source>
        <dbReference type="Proteomes" id="UP001499990"/>
    </source>
</evidence>
<dbReference type="EMBL" id="BAAAYL010000001">
    <property type="protein sequence ID" value="GAA3367863.1"/>
    <property type="molecule type" value="Genomic_DNA"/>
</dbReference>
<sequence length="84" mass="8287">MIGVRRIRSIPAGQSGEEGQSRGMSTPPDTFLSLHTAVVLLAAVVIGMVIGCLTVFTGAPVAAAAIAGVSSAGGSVPVLRTLIG</sequence>
<accession>A0ABP6S4J7</accession>
<comment type="caution">
    <text evidence="3">The sequence shown here is derived from an EMBL/GenBank/DDBJ whole genome shotgun (WGS) entry which is preliminary data.</text>
</comment>
<feature type="transmembrane region" description="Helical" evidence="2">
    <location>
        <begin position="62"/>
        <end position="83"/>
    </location>
</feature>
<keyword evidence="2" id="KW-0812">Transmembrane</keyword>
<evidence type="ECO:0000256" key="2">
    <source>
        <dbReference type="SAM" id="Phobius"/>
    </source>
</evidence>
<keyword evidence="5" id="KW-1185">Reference proteome</keyword>
<feature type="region of interest" description="Disordered" evidence="1">
    <location>
        <begin position="1"/>
        <end position="27"/>
    </location>
</feature>
<reference evidence="3" key="1">
    <citation type="journal article" date="2014" name="Int. J. Syst. Evol. Microbiol.">
        <title>Complete genome of a new Firmicutes species belonging to the dominant human colonic microbiota ('Ruminococcus bicirculans') reveals two chromosomes and a selective capacity to utilize plant glucans.</title>
        <authorList>
            <consortium name="NISC Comparative Sequencing Program"/>
            <person name="Wegmann U."/>
            <person name="Louis P."/>
            <person name="Goesmann A."/>
            <person name="Henrissat B."/>
            <person name="Duncan S.H."/>
            <person name="Flint H.J."/>
        </authorList>
    </citation>
    <scope>NUCLEOTIDE SEQUENCE</scope>
    <source>
        <strain evidence="3">JCM 9651</strain>
    </source>
</reference>
<reference evidence="5" key="2">
    <citation type="journal article" date="2019" name="Int. J. Syst. Evol. Microbiol.">
        <title>The Global Catalogue of Microorganisms (GCM) 10K type strain sequencing project: providing services to taxonomists for standard genome sequencing and annotation.</title>
        <authorList>
            <consortium name="The Broad Institute Genomics Platform"/>
            <consortium name="The Broad Institute Genome Sequencing Center for Infectious Disease"/>
            <person name="Wu L."/>
            <person name="Ma J."/>
        </authorList>
    </citation>
    <scope>NUCLEOTIDE SEQUENCE [LARGE SCALE GENOMIC DNA]</scope>
    <source>
        <strain evidence="5">JCM 9651</strain>
    </source>
</reference>
<keyword evidence="2" id="KW-0472">Membrane</keyword>
<organism evidence="3 5">
    <name type="scientific">Streptomyces sannanensis</name>
    <dbReference type="NCBI Taxonomy" id="285536"/>
    <lineage>
        <taxon>Bacteria</taxon>
        <taxon>Bacillati</taxon>
        <taxon>Actinomycetota</taxon>
        <taxon>Actinomycetes</taxon>
        <taxon>Kitasatosporales</taxon>
        <taxon>Streptomycetaceae</taxon>
        <taxon>Streptomyces</taxon>
    </lineage>
</organism>
<name>A0ABP6S4J7_9ACTN</name>
<protein>
    <submittedName>
        <fullName evidence="3">Uncharacterized protein</fullName>
    </submittedName>
</protein>
<keyword evidence="2" id="KW-1133">Transmembrane helix</keyword>
<proteinExistence type="predicted"/>
<reference evidence="3" key="3">
    <citation type="submission" date="2023-12" db="EMBL/GenBank/DDBJ databases">
        <authorList>
            <person name="Sun Q."/>
            <person name="Inoue M."/>
        </authorList>
    </citation>
    <scope>NUCLEOTIDE SEQUENCE</scope>
    <source>
        <strain evidence="3">JCM 9651</strain>
    </source>
</reference>
<dbReference type="EMBL" id="BAAAYL010000001">
    <property type="protein sequence ID" value="GAA3379833.1"/>
    <property type="molecule type" value="Genomic_DNA"/>
</dbReference>
<feature type="transmembrane region" description="Helical" evidence="2">
    <location>
        <begin position="31"/>
        <end position="56"/>
    </location>
</feature>
<evidence type="ECO:0000313" key="3">
    <source>
        <dbReference type="EMBL" id="GAA3367863.1"/>
    </source>
</evidence>
<gene>
    <name evidence="3" type="ORF">GCM10020367_03850</name>
    <name evidence="4" type="ORF">GCM10020367_64990</name>
</gene>
<evidence type="ECO:0000313" key="4">
    <source>
        <dbReference type="EMBL" id="GAA3379833.1"/>
    </source>
</evidence>
<evidence type="ECO:0000256" key="1">
    <source>
        <dbReference type="SAM" id="MobiDB-lite"/>
    </source>
</evidence>
<dbReference type="Proteomes" id="UP001499990">
    <property type="component" value="Unassembled WGS sequence"/>
</dbReference>